<sequence length="105" mass="11597">MAALRNVALLAVYARTPPSPALLEPSAPSILPVRFCSSSCQRHSVSQAQHRHLLHQSPVGRVYAEALEKCYDEDVVNSEAERTLVRKIDGLIIPWCVLVLISSLH</sequence>
<proteinExistence type="predicted"/>
<evidence type="ECO:0000313" key="2">
    <source>
        <dbReference type="Proteomes" id="UP000297245"/>
    </source>
</evidence>
<keyword evidence="2" id="KW-1185">Reference proteome</keyword>
<gene>
    <name evidence="1" type="ORF">K435DRAFT_303121</name>
</gene>
<reference evidence="1 2" key="1">
    <citation type="journal article" date="2019" name="Nat. Ecol. Evol.">
        <title>Megaphylogeny resolves global patterns of mushroom evolution.</title>
        <authorList>
            <person name="Varga T."/>
            <person name="Krizsan K."/>
            <person name="Foldi C."/>
            <person name="Dima B."/>
            <person name="Sanchez-Garcia M."/>
            <person name="Sanchez-Ramirez S."/>
            <person name="Szollosi G.J."/>
            <person name="Szarkandi J.G."/>
            <person name="Papp V."/>
            <person name="Albert L."/>
            <person name="Andreopoulos W."/>
            <person name="Angelini C."/>
            <person name="Antonin V."/>
            <person name="Barry K.W."/>
            <person name="Bougher N.L."/>
            <person name="Buchanan P."/>
            <person name="Buyck B."/>
            <person name="Bense V."/>
            <person name="Catcheside P."/>
            <person name="Chovatia M."/>
            <person name="Cooper J."/>
            <person name="Damon W."/>
            <person name="Desjardin D."/>
            <person name="Finy P."/>
            <person name="Geml J."/>
            <person name="Haridas S."/>
            <person name="Hughes K."/>
            <person name="Justo A."/>
            <person name="Karasinski D."/>
            <person name="Kautmanova I."/>
            <person name="Kiss B."/>
            <person name="Kocsube S."/>
            <person name="Kotiranta H."/>
            <person name="LaButti K.M."/>
            <person name="Lechner B.E."/>
            <person name="Liimatainen K."/>
            <person name="Lipzen A."/>
            <person name="Lukacs Z."/>
            <person name="Mihaltcheva S."/>
            <person name="Morgado L.N."/>
            <person name="Niskanen T."/>
            <person name="Noordeloos M.E."/>
            <person name="Ohm R.A."/>
            <person name="Ortiz-Santana B."/>
            <person name="Ovrebo C."/>
            <person name="Racz N."/>
            <person name="Riley R."/>
            <person name="Savchenko A."/>
            <person name="Shiryaev A."/>
            <person name="Soop K."/>
            <person name="Spirin V."/>
            <person name="Szebenyi C."/>
            <person name="Tomsovsky M."/>
            <person name="Tulloss R.E."/>
            <person name="Uehling J."/>
            <person name="Grigoriev I.V."/>
            <person name="Vagvolgyi C."/>
            <person name="Papp T."/>
            <person name="Martin F.M."/>
            <person name="Miettinen O."/>
            <person name="Hibbett D.S."/>
            <person name="Nagy L.G."/>
        </authorList>
    </citation>
    <scope>NUCLEOTIDE SEQUENCE [LARGE SCALE GENOMIC DNA]</scope>
    <source>
        <strain evidence="1 2">CBS 962.96</strain>
    </source>
</reference>
<protein>
    <submittedName>
        <fullName evidence="1">Uncharacterized protein</fullName>
    </submittedName>
</protein>
<name>A0A4S8LII4_DENBC</name>
<accession>A0A4S8LII4</accession>
<dbReference type="AlphaFoldDB" id="A0A4S8LII4"/>
<organism evidence="1 2">
    <name type="scientific">Dendrothele bispora (strain CBS 962.96)</name>
    <dbReference type="NCBI Taxonomy" id="1314807"/>
    <lineage>
        <taxon>Eukaryota</taxon>
        <taxon>Fungi</taxon>
        <taxon>Dikarya</taxon>
        <taxon>Basidiomycota</taxon>
        <taxon>Agaricomycotina</taxon>
        <taxon>Agaricomycetes</taxon>
        <taxon>Agaricomycetidae</taxon>
        <taxon>Agaricales</taxon>
        <taxon>Agaricales incertae sedis</taxon>
        <taxon>Dendrothele</taxon>
    </lineage>
</organism>
<dbReference type="EMBL" id="ML179392">
    <property type="protein sequence ID" value="THU88854.1"/>
    <property type="molecule type" value="Genomic_DNA"/>
</dbReference>
<dbReference type="Proteomes" id="UP000297245">
    <property type="component" value="Unassembled WGS sequence"/>
</dbReference>
<evidence type="ECO:0000313" key="1">
    <source>
        <dbReference type="EMBL" id="THU88854.1"/>
    </source>
</evidence>